<gene>
    <name evidence="3" type="ORF">DCS_05853</name>
</gene>
<dbReference type="AlphaFoldDB" id="A0A151GP00"/>
<evidence type="ECO:0000256" key="2">
    <source>
        <dbReference type="SAM" id="Phobius"/>
    </source>
</evidence>
<protein>
    <submittedName>
        <fullName evidence="3">Uncharacterized protein</fullName>
    </submittedName>
</protein>
<keyword evidence="4" id="KW-1185">Reference proteome</keyword>
<feature type="transmembrane region" description="Helical" evidence="2">
    <location>
        <begin position="106"/>
        <end position="127"/>
    </location>
</feature>
<feature type="compositionally biased region" description="Pro residues" evidence="1">
    <location>
        <begin position="162"/>
        <end position="174"/>
    </location>
</feature>
<dbReference type="InParanoid" id="A0A151GP00"/>
<feature type="compositionally biased region" description="Polar residues" evidence="1">
    <location>
        <begin position="223"/>
        <end position="239"/>
    </location>
</feature>
<keyword evidence="2" id="KW-1133">Transmembrane helix</keyword>
<reference evidence="3 4" key="1">
    <citation type="journal article" date="2016" name="Sci. Rep.">
        <title>Insights into Adaptations to a Near-Obligate Nematode Endoparasitic Lifestyle from the Finished Genome of Drechmeria coniospora.</title>
        <authorList>
            <person name="Zhang L."/>
            <person name="Zhou Z."/>
            <person name="Guo Q."/>
            <person name="Fokkens L."/>
            <person name="Miskei M."/>
            <person name="Pocsi I."/>
            <person name="Zhang W."/>
            <person name="Chen M."/>
            <person name="Wang L."/>
            <person name="Sun Y."/>
            <person name="Donzelli B.G."/>
            <person name="Gibson D.M."/>
            <person name="Nelson D.R."/>
            <person name="Luo J.G."/>
            <person name="Rep M."/>
            <person name="Liu H."/>
            <person name="Yang S."/>
            <person name="Wang J."/>
            <person name="Krasnoff S.B."/>
            <person name="Xu Y."/>
            <person name="Molnar I."/>
            <person name="Lin M."/>
        </authorList>
    </citation>
    <scope>NUCLEOTIDE SEQUENCE [LARGE SCALE GENOMIC DNA]</scope>
    <source>
        <strain evidence="3 4">ARSEF 6962</strain>
    </source>
</reference>
<organism evidence="3 4">
    <name type="scientific">Drechmeria coniospora</name>
    <name type="common">Nematophagous fungus</name>
    <name type="synonym">Meria coniospora</name>
    <dbReference type="NCBI Taxonomy" id="98403"/>
    <lineage>
        <taxon>Eukaryota</taxon>
        <taxon>Fungi</taxon>
        <taxon>Dikarya</taxon>
        <taxon>Ascomycota</taxon>
        <taxon>Pezizomycotina</taxon>
        <taxon>Sordariomycetes</taxon>
        <taxon>Hypocreomycetidae</taxon>
        <taxon>Hypocreales</taxon>
        <taxon>Ophiocordycipitaceae</taxon>
        <taxon>Drechmeria</taxon>
    </lineage>
</organism>
<keyword evidence="2" id="KW-0472">Membrane</keyword>
<proteinExistence type="predicted"/>
<accession>A0A151GP00</accession>
<dbReference type="STRING" id="98403.A0A151GP00"/>
<dbReference type="Proteomes" id="UP000076580">
    <property type="component" value="Chromosome 02"/>
</dbReference>
<comment type="caution">
    <text evidence="3">The sequence shown here is derived from an EMBL/GenBank/DDBJ whole genome shotgun (WGS) entry which is preliminary data.</text>
</comment>
<feature type="region of interest" description="Disordered" evidence="1">
    <location>
        <begin position="150"/>
        <end position="200"/>
    </location>
</feature>
<dbReference type="EMBL" id="LAYC01000002">
    <property type="protein sequence ID" value="KYK58835.1"/>
    <property type="molecule type" value="Genomic_DNA"/>
</dbReference>
<name>A0A151GP00_DRECN</name>
<feature type="region of interest" description="Disordered" evidence="1">
    <location>
        <begin position="223"/>
        <end position="243"/>
    </location>
</feature>
<keyword evidence="2" id="KW-0812">Transmembrane</keyword>
<evidence type="ECO:0000313" key="4">
    <source>
        <dbReference type="Proteomes" id="UP000076580"/>
    </source>
</evidence>
<sequence>MATPPANGTSCFGSSLTKNDCAFLETTKYDRCICGYDDKQFLNDYAECLGETDQVGLPGAYEHMSTVCDIFHMPIKMSRDGFFEAAGVADPDAEGKLGGISTGAKIGIAIGAMVAAAMALAGLIIFFRCRKSRREMKNSVEPKRWRFEDMTPPAATHSRMVPMPPQPSTPPRPLPAELVASIPPPPGYTPSPASGVDAASRAASSRSLSAWGYMESAMSPLTTAASQAPPSGEKTTWPCTPNRYESYELEDTGIATPEPAIERRAANFI</sequence>
<evidence type="ECO:0000313" key="3">
    <source>
        <dbReference type="EMBL" id="KYK58835.1"/>
    </source>
</evidence>
<evidence type="ECO:0000256" key="1">
    <source>
        <dbReference type="SAM" id="MobiDB-lite"/>
    </source>
</evidence>
<dbReference type="GeneID" id="63718496"/>
<dbReference type="RefSeq" id="XP_040658187.1">
    <property type="nucleotide sequence ID" value="XM_040803154.1"/>
</dbReference>